<keyword evidence="3" id="KW-1185">Reference proteome</keyword>
<dbReference type="Proteomes" id="UP000190961">
    <property type="component" value="Unassembled WGS sequence"/>
</dbReference>
<dbReference type="RefSeq" id="WP_079688104.1">
    <property type="nucleotide sequence ID" value="NZ_FUZU01000002.1"/>
</dbReference>
<protein>
    <recommendedName>
        <fullName evidence="4">Methyltransferase domain-containing protein</fullName>
    </recommendedName>
</protein>
<reference evidence="2 3" key="1">
    <citation type="submission" date="2017-02" db="EMBL/GenBank/DDBJ databases">
        <authorList>
            <person name="Peterson S.W."/>
        </authorList>
    </citation>
    <scope>NUCLEOTIDE SEQUENCE [LARGE SCALE GENOMIC DNA]</scope>
    <source>
        <strain evidence="2 3">DSM 25262</strain>
    </source>
</reference>
<dbReference type="InterPro" id="IPR029063">
    <property type="entry name" value="SAM-dependent_MTases_sf"/>
</dbReference>
<dbReference type="STRING" id="688867.SAMN05660236_3594"/>
<keyword evidence="1" id="KW-0472">Membrane</keyword>
<gene>
    <name evidence="2" type="ORF">SAMN05660236_3594</name>
</gene>
<evidence type="ECO:0008006" key="4">
    <source>
        <dbReference type="Google" id="ProtNLM"/>
    </source>
</evidence>
<evidence type="ECO:0000313" key="3">
    <source>
        <dbReference type="Proteomes" id="UP000190961"/>
    </source>
</evidence>
<feature type="transmembrane region" description="Helical" evidence="1">
    <location>
        <begin position="20"/>
        <end position="40"/>
    </location>
</feature>
<keyword evidence="1" id="KW-1133">Transmembrane helix</keyword>
<keyword evidence="1" id="KW-0812">Transmembrane</keyword>
<dbReference type="AlphaFoldDB" id="A0A1T5LPM6"/>
<sequence length="256" mass="29180">METLSRKPFQGVLNIIRFNWHFYVFAVMIVFLFGVSLIFLPVHFHWITATFGILIITTTLLSLGVSYYIYDYSTIYSLNWLQDFRIGTGTRLININAGFDETSHILAKKYPSASLRVFDFYDPQKHTEVSIKRARKAYPAYPNTIQVDTSALPLEAGTADYILAIFAAHEIRDKQERVAFLKQVNESLNATGRVLILEHLRDLPNFIAYNIGFLHFYSKAEWKSDFASAGLVLTDEIAITPFLALFILSKNNGTTS</sequence>
<organism evidence="2 3">
    <name type="scientific">Ohtaekwangia koreensis</name>
    <dbReference type="NCBI Taxonomy" id="688867"/>
    <lineage>
        <taxon>Bacteria</taxon>
        <taxon>Pseudomonadati</taxon>
        <taxon>Bacteroidota</taxon>
        <taxon>Cytophagia</taxon>
        <taxon>Cytophagales</taxon>
        <taxon>Fulvivirgaceae</taxon>
        <taxon>Ohtaekwangia</taxon>
    </lineage>
</organism>
<name>A0A1T5LPM6_9BACT</name>
<evidence type="ECO:0000256" key="1">
    <source>
        <dbReference type="SAM" id="Phobius"/>
    </source>
</evidence>
<proteinExistence type="predicted"/>
<evidence type="ECO:0000313" key="2">
    <source>
        <dbReference type="EMBL" id="SKC77498.1"/>
    </source>
</evidence>
<dbReference type="Gene3D" id="3.40.50.150">
    <property type="entry name" value="Vaccinia Virus protein VP39"/>
    <property type="match status" value="1"/>
</dbReference>
<dbReference type="SUPFAM" id="SSF53335">
    <property type="entry name" value="S-adenosyl-L-methionine-dependent methyltransferases"/>
    <property type="match status" value="1"/>
</dbReference>
<feature type="transmembrane region" description="Helical" evidence="1">
    <location>
        <begin position="46"/>
        <end position="70"/>
    </location>
</feature>
<dbReference type="OrthoDB" id="9810615at2"/>
<dbReference type="EMBL" id="FUZU01000002">
    <property type="protein sequence ID" value="SKC77498.1"/>
    <property type="molecule type" value="Genomic_DNA"/>
</dbReference>
<accession>A0A1T5LPM6</accession>